<proteinExistence type="predicted"/>
<dbReference type="Proteomes" id="UP001596442">
    <property type="component" value="Unassembled WGS sequence"/>
</dbReference>
<dbReference type="PANTHER" id="PTHR42860">
    <property type="entry name" value="VITAMIN B12-BINDING PROTEIN"/>
    <property type="match status" value="1"/>
</dbReference>
<comment type="caution">
    <text evidence="2">The sequence shown here is derived from an EMBL/GenBank/DDBJ whole genome shotgun (WGS) entry which is preliminary data.</text>
</comment>
<evidence type="ECO:0000259" key="1">
    <source>
        <dbReference type="PROSITE" id="PS50983"/>
    </source>
</evidence>
<evidence type="ECO:0000313" key="3">
    <source>
        <dbReference type="Proteomes" id="UP001596442"/>
    </source>
</evidence>
<dbReference type="Gene3D" id="3.40.50.1980">
    <property type="entry name" value="Nitrogenase molybdenum iron protein domain"/>
    <property type="match status" value="1"/>
</dbReference>
<protein>
    <submittedName>
        <fullName evidence="2">Cobalamin-binding protein</fullName>
    </submittedName>
</protein>
<name>A0ABD5SC56_9EURY</name>
<dbReference type="PROSITE" id="PS50983">
    <property type="entry name" value="FE_B12_PBP"/>
    <property type="match status" value="1"/>
</dbReference>
<dbReference type="SUPFAM" id="SSF53807">
    <property type="entry name" value="Helical backbone' metal receptor"/>
    <property type="match status" value="1"/>
</dbReference>
<dbReference type="InterPro" id="IPR002491">
    <property type="entry name" value="ABC_transptr_periplasmic_BD"/>
</dbReference>
<feature type="non-terminal residue" evidence="2">
    <location>
        <position position="1"/>
    </location>
</feature>
<dbReference type="EMBL" id="JBHSWW010000233">
    <property type="protein sequence ID" value="MFC6754299.1"/>
    <property type="molecule type" value="Genomic_DNA"/>
</dbReference>
<dbReference type="InterPro" id="IPR051030">
    <property type="entry name" value="Vitamin_B12-ABC_binding"/>
</dbReference>
<sequence length="81" mass="8584">AVDDLAAHAGWESIPAVGNGRVYAVDGNALFNRPSHRLVDSLEALFACLHPDHAAATPSTIDRIARVDRPVTTPSVRPDGD</sequence>
<dbReference type="AlphaFoldDB" id="A0ABD5SC56"/>
<dbReference type="PANTHER" id="PTHR42860:SF1">
    <property type="entry name" value="VITAMIN B12-BINDING PROTEIN"/>
    <property type="match status" value="1"/>
</dbReference>
<keyword evidence="3" id="KW-1185">Reference proteome</keyword>
<organism evidence="2 3">
    <name type="scientific">Halorubrum tibetense</name>
    <dbReference type="NCBI Taxonomy" id="175631"/>
    <lineage>
        <taxon>Archaea</taxon>
        <taxon>Methanobacteriati</taxon>
        <taxon>Methanobacteriota</taxon>
        <taxon>Stenosarchaea group</taxon>
        <taxon>Halobacteria</taxon>
        <taxon>Halobacteriales</taxon>
        <taxon>Haloferacaceae</taxon>
        <taxon>Halorubrum</taxon>
    </lineage>
</organism>
<gene>
    <name evidence="2" type="ORF">ACFQEU_12625</name>
</gene>
<evidence type="ECO:0000313" key="2">
    <source>
        <dbReference type="EMBL" id="MFC6754299.1"/>
    </source>
</evidence>
<feature type="domain" description="Fe/B12 periplasmic-binding" evidence="1">
    <location>
        <begin position="1"/>
        <end position="53"/>
    </location>
</feature>
<accession>A0ABD5SC56</accession>
<reference evidence="2 3" key="1">
    <citation type="journal article" date="2019" name="Int. J. Syst. Evol. Microbiol.">
        <title>The Global Catalogue of Microorganisms (GCM) 10K type strain sequencing project: providing services to taxonomists for standard genome sequencing and annotation.</title>
        <authorList>
            <consortium name="The Broad Institute Genomics Platform"/>
            <consortium name="The Broad Institute Genome Sequencing Center for Infectious Disease"/>
            <person name="Wu L."/>
            <person name="Ma J."/>
        </authorList>
    </citation>
    <scope>NUCLEOTIDE SEQUENCE [LARGE SCALE GENOMIC DNA]</scope>
    <source>
        <strain evidence="2 3">CGMCC 1.3239</strain>
    </source>
</reference>